<evidence type="ECO:0000313" key="1">
    <source>
        <dbReference type="EMBL" id="QCE11785.1"/>
    </source>
</evidence>
<sequence length="314" mass="34761">MKAAQWVGNHSIVVHEWSLARTLKAFSFLALSTLIWSEAVSKLKRLEWEVRAREGLVKKSPGGSSRTARRLIRDERVFLFWFESPGGDEFLPGGATLIEPTAMEECDNYNSVELDAEKVGTVWWSSGKEENRIGLWEVQKRISESLGLVCRLAGLFYPPGDGMGRRLFREFLVVGLRVRIWGREEMEREELCLLEQASGSRERVCTERRLAARCAPPGGDEKTVGSGRTLAPGGRFMDGVTCDDMSGEVHIKLLSRGDTSGEVRRAGLRAGRFVEAGPRAGSSPFLFVCGDDRVIRYTGADVDTGGAEDAQMAE</sequence>
<protein>
    <submittedName>
        <fullName evidence="1">Uncharacterized protein</fullName>
    </submittedName>
</protein>
<proteinExistence type="predicted"/>
<accession>A0A4D6NI18</accession>
<name>A0A4D6NI18_VIGUN</name>
<dbReference type="EMBL" id="CP039354">
    <property type="protein sequence ID" value="QCE11785.1"/>
    <property type="molecule type" value="Genomic_DNA"/>
</dbReference>
<dbReference type="AlphaFoldDB" id="A0A4D6NI18"/>
<keyword evidence="2" id="KW-1185">Reference proteome</keyword>
<evidence type="ECO:0000313" key="2">
    <source>
        <dbReference type="Proteomes" id="UP000501690"/>
    </source>
</evidence>
<dbReference type="Proteomes" id="UP000501690">
    <property type="component" value="Linkage Group LG10"/>
</dbReference>
<reference evidence="1 2" key="1">
    <citation type="submission" date="2019-04" db="EMBL/GenBank/DDBJ databases">
        <title>An improved genome assembly and genetic linkage map for asparagus bean, Vigna unguiculata ssp. sesquipedialis.</title>
        <authorList>
            <person name="Xia Q."/>
            <person name="Zhang R."/>
            <person name="Dong Y."/>
        </authorList>
    </citation>
    <scope>NUCLEOTIDE SEQUENCE [LARGE SCALE GENOMIC DNA]</scope>
    <source>
        <tissue evidence="1">Leaf</tissue>
    </source>
</reference>
<organism evidence="1 2">
    <name type="scientific">Vigna unguiculata</name>
    <name type="common">Cowpea</name>
    <dbReference type="NCBI Taxonomy" id="3917"/>
    <lineage>
        <taxon>Eukaryota</taxon>
        <taxon>Viridiplantae</taxon>
        <taxon>Streptophyta</taxon>
        <taxon>Embryophyta</taxon>
        <taxon>Tracheophyta</taxon>
        <taxon>Spermatophyta</taxon>
        <taxon>Magnoliopsida</taxon>
        <taxon>eudicotyledons</taxon>
        <taxon>Gunneridae</taxon>
        <taxon>Pentapetalae</taxon>
        <taxon>rosids</taxon>
        <taxon>fabids</taxon>
        <taxon>Fabales</taxon>
        <taxon>Fabaceae</taxon>
        <taxon>Papilionoideae</taxon>
        <taxon>50 kb inversion clade</taxon>
        <taxon>NPAAA clade</taxon>
        <taxon>indigoferoid/millettioid clade</taxon>
        <taxon>Phaseoleae</taxon>
        <taxon>Vigna</taxon>
    </lineage>
</organism>
<gene>
    <name evidence="1" type="ORF">DEO72_LG10g3022</name>
</gene>